<gene>
    <name evidence="1" type="ORF">D5R40_09935</name>
</gene>
<protein>
    <submittedName>
        <fullName evidence="1">Uncharacterized protein</fullName>
    </submittedName>
</protein>
<evidence type="ECO:0000313" key="2">
    <source>
        <dbReference type="Proteomes" id="UP000269154"/>
    </source>
</evidence>
<dbReference type="EMBL" id="RCBY01000041">
    <property type="protein sequence ID" value="RQH46203.1"/>
    <property type="molecule type" value="Genomic_DNA"/>
</dbReference>
<reference evidence="1 2" key="1">
    <citation type="journal article" date="2018" name="ACS Chem. Biol.">
        <title>Ketoreductase domain dysfunction expands chemodiversity: malyngamide biosynthesis in the cyanobacterium Okeania hirsuta.</title>
        <authorList>
            <person name="Moss N.A."/>
            <person name="Leao T."/>
            <person name="Rankin M."/>
            <person name="McCullough T.M."/>
            <person name="Qu P."/>
            <person name="Korobeynikov A."/>
            <person name="Smith J.L."/>
            <person name="Gerwick L."/>
            <person name="Gerwick W.H."/>
        </authorList>
    </citation>
    <scope>NUCLEOTIDE SEQUENCE [LARGE SCALE GENOMIC DNA]</scope>
    <source>
        <strain evidence="1 2">PAB10Feb10-1</strain>
    </source>
</reference>
<organism evidence="1 2">
    <name type="scientific">Okeania hirsuta</name>
    <dbReference type="NCBI Taxonomy" id="1458930"/>
    <lineage>
        <taxon>Bacteria</taxon>
        <taxon>Bacillati</taxon>
        <taxon>Cyanobacteriota</taxon>
        <taxon>Cyanophyceae</taxon>
        <taxon>Oscillatoriophycideae</taxon>
        <taxon>Oscillatoriales</taxon>
        <taxon>Microcoleaceae</taxon>
        <taxon>Okeania</taxon>
    </lineage>
</organism>
<keyword evidence="2" id="KW-1185">Reference proteome</keyword>
<dbReference type="AlphaFoldDB" id="A0A3N6NLG6"/>
<accession>A0A3N6NLG6</accession>
<proteinExistence type="predicted"/>
<sequence length="101" mass="11881">MNWKRAASQVEARSKHLDWHYSGFTKFCRNCIGIVQQLSLYFFKSSNEAPNLKIVWADQGYRIKLEKPVAMSKWMEINYSELKKDLKFCPDVGWYKGLLLG</sequence>
<evidence type="ECO:0000313" key="1">
    <source>
        <dbReference type="EMBL" id="RQH46203.1"/>
    </source>
</evidence>
<comment type="caution">
    <text evidence="1">The sequence shown here is derived from an EMBL/GenBank/DDBJ whole genome shotgun (WGS) entry which is preliminary data.</text>
</comment>
<name>A0A3N6NLG6_9CYAN</name>
<dbReference type="Proteomes" id="UP000269154">
    <property type="component" value="Unassembled WGS sequence"/>
</dbReference>